<dbReference type="EMBL" id="JAANER010000005">
    <property type="protein sequence ID" value="KAG9189819.1"/>
    <property type="molecule type" value="Genomic_DNA"/>
</dbReference>
<evidence type="ECO:0000313" key="4">
    <source>
        <dbReference type="Proteomes" id="UP001199106"/>
    </source>
</evidence>
<organism evidence="3 4">
    <name type="scientific">Alternaria panax</name>
    <dbReference type="NCBI Taxonomy" id="48097"/>
    <lineage>
        <taxon>Eukaryota</taxon>
        <taxon>Fungi</taxon>
        <taxon>Dikarya</taxon>
        <taxon>Ascomycota</taxon>
        <taxon>Pezizomycotina</taxon>
        <taxon>Dothideomycetes</taxon>
        <taxon>Pleosporomycetidae</taxon>
        <taxon>Pleosporales</taxon>
        <taxon>Pleosporineae</taxon>
        <taxon>Pleosporaceae</taxon>
        <taxon>Alternaria</taxon>
        <taxon>Alternaria sect. Panax</taxon>
    </lineage>
</organism>
<dbReference type="PANTHER" id="PTHR24096:SF149">
    <property type="entry name" value="AMP-BINDING DOMAIN-CONTAINING PROTEIN-RELATED"/>
    <property type="match status" value="1"/>
</dbReference>
<comment type="caution">
    <text evidence="3">The sequence shown here is derived from an EMBL/GenBank/DDBJ whole genome shotgun (WGS) entry which is preliminary data.</text>
</comment>
<evidence type="ECO:0000256" key="1">
    <source>
        <dbReference type="ARBA" id="ARBA00006432"/>
    </source>
</evidence>
<keyword evidence="4" id="KW-1185">Reference proteome</keyword>
<comment type="similarity">
    <text evidence="1">Belongs to the ATP-dependent AMP-binding enzyme family.</text>
</comment>
<proteinExistence type="inferred from homology"/>
<reference evidence="3" key="1">
    <citation type="submission" date="2021-07" db="EMBL/GenBank/DDBJ databases">
        <title>Genome Resource of American Ginseng Black Spot Pathogen Alternaria panax.</title>
        <authorList>
            <person name="Qiu C."/>
            <person name="Wang W."/>
            <person name="Liu Z."/>
        </authorList>
    </citation>
    <scope>NUCLEOTIDE SEQUENCE</scope>
    <source>
        <strain evidence="3">BNCC115425</strain>
    </source>
</reference>
<evidence type="ECO:0000256" key="2">
    <source>
        <dbReference type="ARBA" id="ARBA00022598"/>
    </source>
</evidence>
<dbReference type="SUPFAM" id="SSF56801">
    <property type="entry name" value="Acetyl-CoA synthetase-like"/>
    <property type="match status" value="1"/>
</dbReference>
<dbReference type="Proteomes" id="UP001199106">
    <property type="component" value="Unassembled WGS sequence"/>
</dbReference>
<dbReference type="GO" id="GO:0016405">
    <property type="term" value="F:CoA-ligase activity"/>
    <property type="evidence" value="ECO:0007669"/>
    <property type="project" value="TreeGrafter"/>
</dbReference>
<gene>
    <name evidence="3" type="ORF">G6011_06687</name>
</gene>
<evidence type="ECO:0000313" key="3">
    <source>
        <dbReference type="EMBL" id="KAG9189819.1"/>
    </source>
</evidence>
<protein>
    <submittedName>
        <fullName evidence="3">Uncharacterized protein</fullName>
    </submittedName>
</protein>
<dbReference type="AlphaFoldDB" id="A0AAD4FFX9"/>
<sequence length="116" mass="12830">MLALPFMKEEKRRVLASVQWSIGGATHFDATAQKRFQHLLLQGTPFTQIWGTMEELDKVRGFQVAPAELEVMILECPGVADVAVNGVSGVVDNEEVPRAYVVKKEDEGIMESQVKG</sequence>
<dbReference type="InterPro" id="IPR045851">
    <property type="entry name" value="AMP-bd_C_sf"/>
</dbReference>
<keyword evidence="2" id="KW-0436">Ligase</keyword>
<dbReference type="PANTHER" id="PTHR24096">
    <property type="entry name" value="LONG-CHAIN-FATTY-ACID--COA LIGASE"/>
    <property type="match status" value="1"/>
</dbReference>
<dbReference type="Gene3D" id="3.30.300.30">
    <property type="match status" value="1"/>
</dbReference>
<name>A0AAD4FFX9_9PLEO</name>
<accession>A0AAD4FFX9</accession>